<evidence type="ECO:0000313" key="2">
    <source>
        <dbReference type="Proteomes" id="UP001303407"/>
    </source>
</evidence>
<keyword evidence="2" id="KW-1185">Reference proteome</keyword>
<gene>
    <name evidence="1" type="ORF">RHP49_01790</name>
</gene>
<sequence length="108" mass="12801">MEIQVIKNELINCCLNDNSKQFIPYLLSKKVKTGMPNKTRFYSFFKSMLKCAKQNSIGIWTLKIEKTNWNDGQNTLAYNFYDERHKYARLTLMVTEKNGQILFETMPF</sequence>
<protein>
    <submittedName>
        <fullName evidence="1">Uncharacterized protein</fullName>
    </submittedName>
</protein>
<dbReference type="EMBL" id="CP134536">
    <property type="protein sequence ID" value="WNH12996.1"/>
    <property type="molecule type" value="Genomic_DNA"/>
</dbReference>
<reference evidence="1 2" key="1">
    <citation type="submission" date="2023-09" db="EMBL/GenBank/DDBJ databases">
        <title>Thalassobella suaedae gen. nov., sp. nov., a marine bacterium of the family Flavobacteriaceae isolated from a halophyte Suaeda japonica.</title>
        <authorList>
            <person name="Lee S.Y."/>
            <person name="Hwang C.Y."/>
        </authorList>
    </citation>
    <scope>NUCLEOTIDE SEQUENCE [LARGE SCALE GENOMIC DNA]</scope>
    <source>
        <strain evidence="1 2">HL-DH10</strain>
    </source>
</reference>
<accession>A0ABY9Y436</accession>
<proteinExistence type="predicted"/>
<evidence type="ECO:0000313" key="1">
    <source>
        <dbReference type="EMBL" id="WNH12996.1"/>
    </source>
</evidence>
<dbReference type="Proteomes" id="UP001303407">
    <property type="component" value="Chromosome"/>
</dbReference>
<name>A0ABY9Y436_9FLAO</name>
<organism evidence="1 2">
    <name type="scientific">Thalassobellus suaedae</name>
    <dbReference type="NCBI Taxonomy" id="3074124"/>
    <lineage>
        <taxon>Bacteria</taxon>
        <taxon>Pseudomonadati</taxon>
        <taxon>Bacteroidota</taxon>
        <taxon>Flavobacteriia</taxon>
        <taxon>Flavobacteriales</taxon>
        <taxon>Flavobacteriaceae</taxon>
        <taxon>Thalassobellus</taxon>
    </lineage>
</organism>
<dbReference type="RefSeq" id="WP_415862975.1">
    <property type="nucleotide sequence ID" value="NZ_CP134536.1"/>
</dbReference>